<keyword evidence="3" id="KW-0328">Glycosyltransferase</keyword>
<dbReference type="SUPFAM" id="SSF53756">
    <property type="entry name" value="UDP-Glycosyltransferase/glycogen phosphorylase"/>
    <property type="match status" value="1"/>
</dbReference>
<feature type="domain" description="Glycosyl transferase family 28 C-terminal" evidence="11">
    <location>
        <begin position="189"/>
        <end position="345"/>
    </location>
</feature>
<dbReference type="GO" id="GO:0051301">
    <property type="term" value="P:cell division"/>
    <property type="evidence" value="ECO:0007669"/>
    <property type="project" value="UniProtKB-KW"/>
</dbReference>
<evidence type="ECO:0000256" key="1">
    <source>
        <dbReference type="ARBA" id="ARBA00022475"/>
    </source>
</evidence>
<dbReference type="GO" id="GO:0071555">
    <property type="term" value="P:cell wall organization"/>
    <property type="evidence" value="ECO:0007669"/>
    <property type="project" value="UniProtKB-KW"/>
</dbReference>
<evidence type="ECO:0000256" key="8">
    <source>
        <dbReference type="ARBA" id="ARBA00023306"/>
    </source>
</evidence>
<gene>
    <name evidence="12" type="ORF">UFOPK3516_01047</name>
</gene>
<dbReference type="InterPro" id="IPR006009">
    <property type="entry name" value="GlcNAc_MurG"/>
</dbReference>
<dbReference type="EMBL" id="CAFBMB010000082">
    <property type="protein sequence ID" value="CAB4903291.1"/>
    <property type="molecule type" value="Genomic_DNA"/>
</dbReference>
<dbReference type="Gene3D" id="3.40.50.2000">
    <property type="entry name" value="Glycogen Phosphorylase B"/>
    <property type="match status" value="2"/>
</dbReference>
<organism evidence="12">
    <name type="scientific">freshwater metagenome</name>
    <dbReference type="NCBI Taxonomy" id="449393"/>
    <lineage>
        <taxon>unclassified sequences</taxon>
        <taxon>metagenomes</taxon>
        <taxon>ecological metagenomes</taxon>
    </lineage>
</organism>
<dbReference type="Pfam" id="PF04101">
    <property type="entry name" value="Glyco_tran_28_C"/>
    <property type="match status" value="1"/>
</dbReference>
<sequence>MTSYLLAGGGTAGHVNPLLAVAAEIRRRDPHAEIIFIGTREGLESRLVPAAGFAIEYIARLPFPRRPDARAWRFIRGWRRTVDRVEAVIHKHNVDVVFGVGGYVAAPVYAAARRLGRPLVIHEANARPGLANKWAARFARGVGFAVRGTKIGGGVWVGMPLRSSISTLSVTSRRAEARASFGLDPKRPVLLVTGGSLGARRINTVVSATAQQILGAGWQILHITGSRDDGIVEPAGGGHVVMPYCDRMDDALAAASFAISRAGSSTVAELSALGVPALLVPYASGNGEQALNARPLAAAGGCRLIDDKHFTNEWVSAHLLPLLLNPTELDRMAAASAREGTRDGTARTVDLIGEALGATARLST</sequence>
<evidence type="ECO:0000256" key="5">
    <source>
        <dbReference type="ARBA" id="ARBA00022960"/>
    </source>
</evidence>
<name>A0A6J7G5G6_9ZZZZ</name>
<dbReference type="PANTHER" id="PTHR21015:SF22">
    <property type="entry name" value="GLYCOSYLTRANSFERASE"/>
    <property type="match status" value="1"/>
</dbReference>
<dbReference type="GO" id="GO:0005975">
    <property type="term" value="P:carbohydrate metabolic process"/>
    <property type="evidence" value="ECO:0007669"/>
    <property type="project" value="InterPro"/>
</dbReference>
<accession>A0A6J7G5G6</accession>
<feature type="domain" description="Glycosyltransferase family 28 N-terminal" evidence="10">
    <location>
        <begin position="5"/>
        <end position="142"/>
    </location>
</feature>
<dbReference type="InterPro" id="IPR007235">
    <property type="entry name" value="Glyco_trans_28_C"/>
</dbReference>
<keyword evidence="4" id="KW-0808">Transferase</keyword>
<keyword evidence="5" id="KW-0133">Cell shape</keyword>
<dbReference type="GO" id="GO:0008360">
    <property type="term" value="P:regulation of cell shape"/>
    <property type="evidence" value="ECO:0007669"/>
    <property type="project" value="UniProtKB-KW"/>
</dbReference>
<dbReference type="GO" id="GO:0050511">
    <property type="term" value="F:undecaprenyldiphospho-muramoylpentapeptide beta-N-acetylglucosaminyltransferase activity"/>
    <property type="evidence" value="ECO:0007669"/>
    <property type="project" value="InterPro"/>
</dbReference>
<evidence type="ECO:0000256" key="9">
    <source>
        <dbReference type="ARBA" id="ARBA00023316"/>
    </source>
</evidence>
<protein>
    <submittedName>
        <fullName evidence="12">Unannotated protein</fullName>
    </submittedName>
</protein>
<dbReference type="InterPro" id="IPR004276">
    <property type="entry name" value="GlycoTrans_28_N"/>
</dbReference>
<evidence type="ECO:0000259" key="11">
    <source>
        <dbReference type="Pfam" id="PF04101"/>
    </source>
</evidence>
<reference evidence="12" key="1">
    <citation type="submission" date="2020-05" db="EMBL/GenBank/DDBJ databases">
        <authorList>
            <person name="Chiriac C."/>
            <person name="Salcher M."/>
            <person name="Ghai R."/>
            <person name="Kavagutti S V."/>
        </authorList>
    </citation>
    <scope>NUCLEOTIDE SEQUENCE</scope>
</reference>
<dbReference type="AlphaFoldDB" id="A0A6J7G5G6"/>
<evidence type="ECO:0000256" key="4">
    <source>
        <dbReference type="ARBA" id="ARBA00022679"/>
    </source>
</evidence>
<evidence type="ECO:0000256" key="2">
    <source>
        <dbReference type="ARBA" id="ARBA00022618"/>
    </source>
</evidence>
<evidence type="ECO:0000256" key="3">
    <source>
        <dbReference type="ARBA" id="ARBA00022676"/>
    </source>
</evidence>
<dbReference type="HAMAP" id="MF_00033">
    <property type="entry name" value="MurG"/>
    <property type="match status" value="1"/>
</dbReference>
<evidence type="ECO:0000256" key="7">
    <source>
        <dbReference type="ARBA" id="ARBA00023136"/>
    </source>
</evidence>
<evidence type="ECO:0000256" key="6">
    <source>
        <dbReference type="ARBA" id="ARBA00022984"/>
    </source>
</evidence>
<dbReference type="GO" id="GO:0009252">
    <property type="term" value="P:peptidoglycan biosynthetic process"/>
    <property type="evidence" value="ECO:0007669"/>
    <property type="project" value="UniProtKB-KW"/>
</dbReference>
<proteinExistence type="inferred from homology"/>
<dbReference type="PANTHER" id="PTHR21015">
    <property type="entry name" value="UDP-N-ACETYLGLUCOSAMINE--N-ACETYLMURAMYL-(PENTAPEPTIDE) PYROPHOSPHORYL-UNDECAPRENOL N-ACETYLGLUCOSAMINE TRANSFERASE 1"/>
    <property type="match status" value="1"/>
</dbReference>
<keyword evidence="2" id="KW-0132">Cell division</keyword>
<keyword evidence="8" id="KW-0131">Cell cycle</keyword>
<dbReference type="Pfam" id="PF03033">
    <property type="entry name" value="Glyco_transf_28"/>
    <property type="match status" value="1"/>
</dbReference>
<keyword evidence="6" id="KW-0573">Peptidoglycan synthesis</keyword>
<evidence type="ECO:0000313" key="12">
    <source>
        <dbReference type="EMBL" id="CAB4903291.1"/>
    </source>
</evidence>
<keyword evidence="1" id="KW-1003">Cell membrane</keyword>
<dbReference type="CDD" id="cd03785">
    <property type="entry name" value="GT28_MurG"/>
    <property type="match status" value="1"/>
</dbReference>
<keyword evidence="7" id="KW-0472">Membrane</keyword>
<evidence type="ECO:0000259" key="10">
    <source>
        <dbReference type="Pfam" id="PF03033"/>
    </source>
</evidence>
<keyword evidence="9" id="KW-0961">Cell wall biogenesis/degradation</keyword>